<dbReference type="Gene3D" id="2.40.70.10">
    <property type="entry name" value="Acid Proteases"/>
    <property type="match status" value="1"/>
</dbReference>
<evidence type="ECO:0000313" key="3">
    <source>
        <dbReference type="EMBL" id="KIN96988.1"/>
    </source>
</evidence>
<dbReference type="AlphaFoldDB" id="A0A0C3NNV8"/>
<evidence type="ECO:0000259" key="2">
    <source>
        <dbReference type="Pfam" id="PF13352"/>
    </source>
</evidence>
<proteinExistence type="predicted"/>
<dbReference type="EMBL" id="KN832036">
    <property type="protein sequence ID" value="KIN96988.1"/>
    <property type="molecule type" value="Genomic_DNA"/>
</dbReference>
<feature type="domain" description="DUF4100" evidence="2">
    <location>
        <begin position="449"/>
        <end position="503"/>
    </location>
</feature>
<gene>
    <name evidence="3" type="ORF">M404DRAFT_32713</name>
</gene>
<dbReference type="InterPro" id="IPR021109">
    <property type="entry name" value="Peptidase_aspartic_dom_sf"/>
</dbReference>
<organism evidence="3 4">
    <name type="scientific">Pisolithus tinctorius Marx 270</name>
    <dbReference type="NCBI Taxonomy" id="870435"/>
    <lineage>
        <taxon>Eukaryota</taxon>
        <taxon>Fungi</taxon>
        <taxon>Dikarya</taxon>
        <taxon>Basidiomycota</taxon>
        <taxon>Agaricomycotina</taxon>
        <taxon>Agaricomycetes</taxon>
        <taxon>Agaricomycetidae</taxon>
        <taxon>Boletales</taxon>
        <taxon>Sclerodermatineae</taxon>
        <taxon>Pisolithaceae</taxon>
        <taxon>Pisolithus</taxon>
    </lineage>
</organism>
<dbReference type="InterPro" id="IPR025165">
    <property type="entry name" value="DUF4100"/>
</dbReference>
<protein>
    <recommendedName>
        <fullName evidence="2">DUF4100 domain-containing protein</fullName>
    </recommendedName>
</protein>
<feature type="region of interest" description="Disordered" evidence="1">
    <location>
        <begin position="1"/>
        <end position="29"/>
    </location>
</feature>
<reference evidence="4" key="2">
    <citation type="submission" date="2015-01" db="EMBL/GenBank/DDBJ databases">
        <title>Evolutionary Origins and Diversification of the Mycorrhizal Mutualists.</title>
        <authorList>
            <consortium name="DOE Joint Genome Institute"/>
            <consortium name="Mycorrhizal Genomics Consortium"/>
            <person name="Kohler A."/>
            <person name="Kuo A."/>
            <person name="Nagy L.G."/>
            <person name="Floudas D."/>
            <person name="Copeland A."/>
            <person name="Barry K.W."/>
            <person name="Cichocki N."/>
            <person name="Veneault-Fourrey C."/>
            <person name="LaButti K."/>
            <person name="Lindquist E.A."/>
            <person name="Lipzen A."/>
            <person name="Lundell T."/>
            <person name="Morin E."/>
            <person name="Murat C."/>
            <person name="Riley R."/>
            <person name="Ohm R."/>
            <person name="Sun H."/>
            <person name="Tunlid A."/>
            <person name="Henrissat B."/>
            <person name="Grigoriev I.V."/>
            <person name="Hibbett D.S."/>
            <person name="Martin F."/>
        </authorList>
    </citation>
    <scope>NUCLEOTIDE SEQUENCE [LARGE SCALE GENOMIC DNA]</scope>
    <source>
        <strain evidence="4">Marx 270</strain>
    </source>
</reference>
<evidence type="ECO:0000313" key="4">
    <source>
        <dbReference type="Proteomes" id="UP000054217"/>
    </source>
</evidence>
<feature type="compositionally biased region" description="Pro residues" evidence="1">
    <location>
        <begin position="1"/>
        <end position="25"/>
    </location>
</feature>
<reference evidence="3 4" key="1">
    <citation type="submission" date="2014-04" db="EMBL/GenBank/DDBJ databases">
        <authorList>
            <consortium name="DOE Joint Genome Institute"/>
            <person name="Kuo A."/>
            <person name="Kohler A."/>
            <person name="Costa M.D."/>
            <person name="Nagy L.G."/>
            <person name="Floudas D."/>
            <person name="Copeland A."/>
            <person name="Barry K.W."/>
            <person name="Cichocki N."/>
            <person name="Veneault-Fourrey C."/>
            <person name="LaButti K."/>
            <person name="Lindquist E.A."/>
            <person name="Lipzen A."/>
            <person name="Lundell T."/>
            <person name="Morin E."/>
            <person name="Murat C."/>
            <person name="Sun H."/>
            <person name="Tunlid A."/>
            <person name="Henrissat B."/>
            <person name="Grigoriev I.V."/>
            <person name="Hibbett D.S."/>
            <person name="Martin F."/>
            <person name="Nordberg H.P."/>
            <person name="Cantor M.N."/>
            <person name="Hua S.X."/>
        </authorList>
    </citation>
    <scope>NUCLEOTIDE SEQUENCE [LARGE SCALE GENOMIC DNA]</scope>
    <source>
        <strain evidence="3 4">Marx 270</strain>
    </source>
</reference>
<evidence type="ECO:0000256" key="1">
    <source>
        <dbReference type="SAM" id="MobiDB-lite"/>
    </source>
</evidence>
<dbReference type="STRING" id="870435.A0A0C3NNV8"/>
<name>A0A0C3NNV8_PISTI</name>
<dbReference type="HOGENOM" id="CLU_003921_2_1_1"/>
<dbReference type="Proteomes" id="UP000054217">
    <property type="component" value="Unassembled WGS sequence"/>
</dbReference>
<dbReference type="Pfam" id="PF13650">
    <property type="entry name" value="Asp_protease_2"/>
    <property type="match status" value="1"/>
</dbReference>
<dbReference type="OrthoDB" id="5535068at2759"/>
<dbReference type="CDD" id="cd00303">
    <property type="entry name" value="retropepsin_like"/>
    <property type="match status" value="1"/>
</dbReference>
<sequence>MPLQPIPIPPVTNPAPPPQVNPPMANPQFQMPLCGTQNSPKFSGDSPMQLPCYLEDIDFLSTLAALDDCGKIRAAIRYTDLEEAKVWQTLPEATPTANDWDAFVVAVKGLYPGCKGDDHYCHTDLQYLVEEYQSKPMRNQDDLGEYQQKFTKISALLIKTKKLAETEWDSMFVNGFPRAIADLHTDLHPDNPYLLAEVVKAAKFLLTGSALHSMVLMMGTMASPAAPPLLGYMPQVPPAGTVVKQEYNFQTQPLLQQHRAGCSFCADPNHWTRMCALVEVYICTGTANLFCVAHPEVDMQLEIQPSAFLNTVHDVDEPVADLADPDFQVYVAQAWATYQADKGNKGAVIPHRKKACFDGVEIAARPAACPANPPQVNPCTATVEEEIISPGIQSLCATCQASDPAAPAPMSTATKPYVPPTNPALTLVCKDPVPVAIVPPQTLYPAAHNQNQYHYSFPLKDEAVPKCIMEHVLETSVAMPVKELFAVAPEFRKQFRDITMVKHVTTNEIEVVHSDDEEGVQVNELTSCDPQRTACKYGDHVIHGDDGSIIAHHTLPLRCIEAKVPGTDVTINCILDSGSGIITMPRRIWEKIRLPLRCDHLMTMTSANMSKDTTIGILENLKLDFSARPVMLQVQVIEHANFDMLLGCPFICLMSAVTNNYPDGRQQITL</sequence>
<keyword evidence="4" id="KW-1185">Reference proteome</keyword>
<dbReference type="Pfam" id="PF13352">
    <property type="entry name" value="DUF4100"/>
    <property type="match status" value="1"/>
</dbReference>
<accession>A0A0C3NNV8</accession>
<dbReference type="InParanoid" id="A0A0C3NNV8"/>